<dbReference type="PANTHER" id="PTHR43693">
    <property type="entry name" value="PROTEIN PHOSPHATASE CHEZ"/>
    <property type="match status" value="1"/>
</dbReference>
<dbReference type="EMBL" id="JABXWR010000001">
    <property type="protein sequence ID" value="NVO66563.1"/>
    <property type="molecule type" value="Genomic_DNA"/>
</dbReference>
<reference evidence="3 4" key="1">
    <citation type="submission" date="2020-06" db="EMBL/GenBank/DDBJ databases">
        <title>Methanofollis fontis sp. nov., a methanogen isolated from marine sediments near a cold seep at Four-Way Closure Ridge offshore southwestern Taiwan.</title>
        <authorList>
            <person name="Chen S.-C."/>
            <person name="Teng N.-H."/>
            <person name="Lin Y.-S."/>
            <person name="Lai M.-C."/>
            <person name="Chen H.-H."/>
            <person name="Wang C.-C."/>
        </authorList>
    </citation>
    <scope>NUCLEOTIDE SEQUENCE [LARGE SCALE GENOMIC DNA]</scope>
    <source>
        <strain evidence="3 4">DSM 2702</strain>
    </source>
</reference>
<keyword evidence="1" id="KW-0145">Chemotaxis</keyword>
<proteinExistence type="predicted"/>
<evidence type="ECO:0000313" key="4">
    <source>
        <dbReference type="Proteomes" id="UP000570823"/>
    </source>
</evidence>
<gene>
    <name evidence="3" type="ORF">HWN36_04400</name>
</gene>
<keyword evidence="2" id="KW-0378">Hydrolase</keyword>
<organism evidence="3 4">
    <name type="scientific">Methanofollis tationis</name>
    <dbReference type="NCBI Taxonomy" id="81417"/>
    <lineage>
        <taxon>Archaea</taxon>
        <taxon>Methanobacteriati</taxon>
        <taxon>Methanobacteriota</taxon>
        <taxon>Stenosarchaea group</taxon>
        <taxon>Methanomicrobia</taxon>
        <taxon>Methanomicrobiales</taxon>
        <taxon>Methanomicrobiaceae</taxon>
        <taxon>Methanofollis</taxon>
    </lineage>
</organism>
<dbReference type="PANTHER" id="PTHR43693:SF1">
    <property type="entry name" value="PROTEIN PHOSPHATASE CHEZ"/>
    <property type="match status" value="1"/>
</dbReference>
<evidence type="ECO:0000256" key="2">
    <source>
        <dbReference type="ARBA" id="ARBA00022801"/>
    </source>
</evidence>
<dbReference type="RefSeq" id="WP_176788246.1">
    <property type="nucleotide sequence ID" value="NZ_JABXWR010000001.1"/>
</dbReference>
<keyword evidence="4" id="KW-1185">Reference proteome</keyword>
<dbReference type="Gene3D" id="3.40.1550.10">
    <property type="entry name" value="CheC-like"/>
    <property type="match status" value="1"/>
</dbReference>
<dbReference type="CDD" id="cd17910">
    <property type="entry name" value="CheC_ClassII"/>
    <property type="match status" value="1"/>
</dbReference>
<name>A0A7K4HMR8_9EURY</name>
<dbReference type="InterPro" id="IPR050992">
    <property type="entry name" value="CheZ_family_phosphatases"/>
</dbReference>
<dbReference type="SUPFAM" id="SSF103039">
    <property type="entry name" value="CheC-like"/>
    <property type="match status" value="1"/>
</dbReference>
<dbReference type="Proteomes" id="UP000570823">
    <property type="component" value="Unassembled WGS sequence"/>
</dbReference>
<evidence type="ECO:0000313" key="3">
    <source>
        <dbReference type="EMBL" id="NVO66563.1"/>
    </source>
</evidence>
<sequence>MKGLSAEDLDAVKELVNIGVGRAAAMLNEITCSHITLHVPTLQVIRIDELDSAGGLSGRTGAATVKIDFRGFFTGTTALIFLPESAAALVMAITGESEDLPELDAIRIETLMEVGNIFINGVMGSIGNVLGQQITYLPPVYVEDTMANIVRTARFDPDERVLLANTRFYVEDINVEGIIAMILEIGSLDSLLEKIAAVRGA</sequence>
<dbReference type="GO" id="GO:0006935">
    <property type="term" value="P:chemotaxis"/>
    <property type="evidence" value="ECO:0007669"/>
    <property type="project" value="UniProtKB-KW"/>
</dbReference>
<dbReference type="InterPro" id="IPR028976">
    <property type="entry name" value="CheC-like_sf"/>
</dbReference>
<evidence type="ECO:0000256" key="1">
    <source>
        <dbReference type="ARBA" id="ARBA00022500"/>
    </source>
</evidence>
<comment type="caution">
    <text evidence="3">The sequence shown here is derived from an EMBL/GenBank/DDBJ whole genome shotgun (WGS) entry which is preliminary data.</text>
</comment>
<dbReference type="AlphaFoldDB" id="A0A7K4HMR8"/>
<accession>A0A7K4HMR8</accession>
<protein>
    <submittedName>
        <fullName evidence="3">Chemotaxis protein CheC</fullName>
    </submittedName>
</protein>
<dbReference type="GO" id="GO:0016787">
    <property type="term" value="F:hydrolase activity"/>
    <property type="evidence" value="ECO:0007669"/>
    <property type="project" value="UniProtKB-KW"/>
</dbReference>